<reference evidence="4" key="1">
    <citation type="submission" date="2017-01" db="EMBL/GenBank/DDBJ databases">
        <authorList>
            <person name="Wang Y."/>
            <person name="White M."/>
            <person name="Kvist S."/>
            <person name="Moncalvo J.-M."/>
        </authorList>
    </citation>
    <scope>NUCLEOTIDE SEQUENCE [LARGE SCALE GENOMIC DNA]</scope>
    <source>
        <strain evidence="4">COL-18-3</strain>
    </source>
</reference>
<organism evidence="3 4">
    <name type="scientific">Zancudomyces culisetae</name>
    <name type="common">Gut fungus</name>
    <name type="synonym">Smittium culisetae</name>
    <dbReference type="NCBI Taxonomy" id="1213189"/>
    <lineage>
        <taxon>Eukaryota</taxon>
        <taxon>Fungi</taxon>
        <taxon>Fungi incertae sedis</taxon>
        <taxon>Zoopagomycota</taxon>
        <taxon>Kickxellomycotina</taxon>
        <taxon>Harpellomycetes</taxon>
        <taxon>Harpellales</taxon>
        <taxon>Legeriomycetaceae</taxon>
        <taxon>Zancudomyces</taxon>
    </lineage>
</organism>
<dbReference type="Gene3D" id="3.90.190.10">
    <property type="entry name" value="Protein tyrosine phosphatase superfamily"/>
    <property type="match status" value="1"/>
</dbReference>
<feature type="region of interest" description="Disordered" evidence="2">
    <location>
        <begin position="271"/>
        <end position="370"/>
    </location>
</feature>
<dbReference type="OrthoDB" id="6375174at2759"/>
<accession>A0A1R1PKW9</accession>
<comment type="caution">
    <text evidence="3">The sequence shown here is derived from an EMBL/GenBank/DDBJ whole genome shotgun (WGS) entry which is preliminary data.</text>
</comment>
<feature type="region of interest" description="Disordered" evidence="2">
    <location>
        <begin position="567"/>
        <end position="590"/>
    </location>
</feature>
<evidence type="ECO:0000313" key="3">
    <source>
        <dbReference type="EMBL" id="OMH81587.1"/>
    </source>
</evidence>
<evidence type="ECO:0000256" key="2">
    <source>
        <dbReference type="SAM" id="MobiDB-lite"/>
    </source>
</evidence>
<dbReference type="GO" id="GO:0016791">
    <property type="term" value="F:phosphatase activity"/>
    <property type="evidence" value="ECO:0007669"/>
    <property type="project" value="InterPro"/>
</dbReference>
<feature type="compositionally biased region" description="Acidic residues" evidence="2">
    <location>
        <begin position="931"/>
        <end position="941"/>
    </location>
</feature>
<dbReference type="PRINTS" id="PR01911">
    <property type="entry name" value="PFDSPHPHTASE"/>
</dbReference>
<sequence>MSQGLSQVTANILQIDDIKYRYTHAIHDNIIYGLGHNNTDIYRGYKYKKNPYTELANMDTGLFRKQNSVKTSEIRFLANIDSQNTLNVQQRERNRCIDSIIRKIDGDIKKTDVYTSEITEAPSPSEADITYNAGKASRLKLRDDNMVSGKSSKSQRKDIKHRMSPGVLVDKKPSFEDKEEKSSNLIDIGHSSIKRPSPAFSRKDISVRDRKTGLKIIRVTPSENKPESNQRSYLQKRTVDASKDIKKLSCGNKHSEKKVKRFIGKVTPTSSYETNENKVQDGSIDKGESTQEEIDDFTDSPRVLSKKLGKPVKTSGSPTAAKKMRPTSLDGHGQNTSKNLLKKSAEYTDEQNPKEEVKKRENFEPPSKKKGITSADLEVLFGKEEDAYGGVRAFLKNVGKGNNKKSDTKDANGDQSDSDVKNRHSFEEKYVFGNFNYEEDDVRCHGVINDKDVSGEKNAKISEFIKYLKGTLSKQLENLVHDHGDNRREKNLDRLRGLSREDRKKLIKLEKKIKQVRKLERRIGADLWGRFEEISDTDLEISENESKTDCSVDKACCNGDNTLEKKRSQTVSRDKNVGNMEDEKLDDESKTTKNNTLIPHVQMSTLMVVTEKKNIGNMHLRIGDYKSAILSEILAKTSEENFISKAASGISRCKLKLDRSLSELIITDKNQDTNTYPRFDNSGEKPRQMNINGAAEDRNSHIVVINGDTPSPRGKSNHENMLYERYTNINPNTPYGYVHGKTQSRATLVPPRPPALMPFTIPLLPHSPSHNHPPLIPLPPPHLPMHPHSYHLNRMSRSKSHMMKRATLDVSGDLIEKEERDIYKTQRSTRYKDVDVDADADVDVDNVALPASRKEKLKSSPTKHERYSKYKSYDNTHAYSVDSKHTKSVGGDDVGRAEKKGSKTLEKPRKKHREQNMVLGADRDTENCNNGEDEGEDEGNDENNKRVISSTRSNTGKVSHVVEEKAKNKQQRPRRESMAYKDKGSTGISNKHDVSELRKMSLVKINTWKRGKEKDLIALINTLHTVYPSTIKPYNIEKSQTPPAEAVLVVVYSTLIIFRGEEFVEPPEMFGIVEDGVYRCNAGLTTAQVEYLERFNLKTMLFLSLENPSKALQRFIDKNNMNQINLGLKVWQPDLDWKPVSEELVKEAIEIILNSENHPILLVCR</sequence>
<evidence type="ECO:0000256" key="1">
    <source>
        <dbReference type="ARBA" id="ARBA00022801"/>
    </source>
</evidence>
<dbReference type="PANTHER" id="PTHR31126:SF18">
    <property type="entry name" value="PROTEIN-TYROSINE-PHOSPHATASE"/>
    <property type="match status" value="1"/>
</dbReference>
<dbReference type="PANTHER" id="PTHR31126">
    <property type="entry name" value="TYROSINE-PROTEIN PHOSPHATASE"/>
    <property type="match status" value="1"/>
</dbReference>
<dbReference type="Proteomes" id="UP000188320">
    <property type="component" value="Unassembled WGS sequence"/>
</dbReference>
<dbReference type="EMBL" id="LSSK01000866">
    <property type="protein sequence ID" value="OMH81587.1"/>
    <property type="molecule type" value="Genomic_DNA"/>
</dbReference>
<dbReference type="InterPro" id="IPR029021">
    <property type="entry name" value="Prot-tyrosine_phosphatase-like"/>
</dbReference>
<keyword evidence="1" id="KW-0378">Hydrolase</keyword>
<feature type="region of interest" description="Disordered" evidence="2">
    <location>
        <begin position="397"/>
        <end position="421"/>
    </location>
</feature>
<feature type="compositionally biased region" description="Basic and acidic residues" evidence="2">
    <location>
        <begin position="343"/>
        <end position="367"/>
    </location>
</feature>
<feature type="compositionally biased region" description="Basic and acidic residues" evidence="2">
    <location>
        <begin position="960"/>
        <end position="992"/>
    </location>
</feature>
<feature type="region of interest" description="Disordered" evidence="2">
    <location>
        <begin position="852"/>
        <end position="871"/>
    </location>
</feature>
<evidence type="ECO:0000313" key="4">
    <source>
        <dbReference type="Proteomes" id="UP000188320"/>
    </source>
</evidence>
<gene>
    <name evidence="3" type="ORF">AX774_g4978</name>
</gene>
<dbReference type="InterPro" id="IPR004861">
    <property type="entry name" value="Siw14-like"/>
</dbReference>
<feature type="region of interest" description="Disordered" evidence="2">
    <location>
        <begin position="878"/>
        <end position="992"/>
    </location>
</feature>
<dbReference type="AlphaFoldDB" id="A0A1R1PKW9"/>
<feature type="compositionally biased region" description="Basic and acidic residues" evidence="2">
    <location>
        <begin position="404"/>
        <end position="421"/>
    </location>
</feature>
<keyword evidence="4" id="KW-1185">Reference proteome</keyword>
<feature type="compositionally biased region" description="Polar residues" evidence="2">
    <location>
        <begin position="946"/>
        <end position="957"/>
    </location>
</feature>
<proteinExistence type="predicted"/>
<name>A0A1R1PKW9_ZANCU</name>
<dbReference type="Pfam" id="PF03162">
    <property type="entry name" value="Y_phosphatase2"/>
    <property type="match status" value="1"/>
</dbReference>
<feature type="compositionally biased region" description="Basic and acidic residues" evidence="2">
    <location>
        <begin position="275"/>
        <end position="289"/>
    </location>
</feature>
<dbReference type="SUPFAM" id="SSF52799">
    <property type="entry name" value="(Phosphotyrosine protein) phosphatases II"/>
    <property type="match status" value="1"/>
</dbReference>
<dbReference type="InterPro" id="IPR020428">
    <property type="entry name" value="PFA-DSPs"/>
</dbReference>
<protein>
    <submittedName>
        <fullName evidence="3">Putative tyrosine-protein phosphatase</fullName>
    </submittedName>
</protein>
<feature type="compositionally biased region" description="Basic and acidic residues" evidence="2">
    <location>
        <begin position="567"/>
        <end position="576"/>
    </location>
</feature>
<feature type="compositionally biased region" description="Basic and acidic residues" evidence="2">
    <location>
        <begin position="893"/>
        <end position="907"/>
    </location>
</feature>